<keyword evidence="3" id="KW-1185">Reference proteome</keyword>
<sequence>MLNTTPRLRNTAQLYGIESGIESGIENAVASGFDTSLNTDLSAAVTQEPVERLQLVELLSPYHPSETRFMLEAQTALAFKAMADSAAKDGIALAICSAYRPFDRQLAIWNAKASGKRVVLDINEQPVDISPLNDDELVDLILLWSALPGASRHHWGTDIDVFDAKQIEVKSLRLVEAEYIDGGPCAHLHQWLLQHAKTFGFYFPFQRGKSAVSAEPWHISYFPVSQTLLPQFEVQALAQVILHSDMLLKEAVLARLPTLVAEYVHRIAKP</sequence>
<evidence type="ECO:0000313" key="2">
    <source>
        <dbReference type="EMBL" id="MFB2620819.1"/>
    </source>
</evidence>
<dbReference type="InterPro" id="IPR052179">
    <property type="entry name" value="DD-CPase-like"/>
</dbReference>
<name>A0ABV4VKI9_9GAMM</name>
<evidence type="ECO:0000259" key="1">
    <source>
        <dbReference type="Pfam" id="PF02557"/>
    </source>
</evidence>
<proteinExistence type="predicted"/>
<dbReference type="SUPFAM" id="SSF55166">
    <property type="entry name" value="Hedgehog/DD-peptidase"/>
    <property type="match status" value="1"/>
</dbReference>
<dbReference type="CDD" id="cd14847">
    <property type="entry name" value="DD-carboxypeptidase_like"/>
    <property type="match status" value="1"/>
</dbReference>
<reference evidence="2 3" key="1">
    <citation type="submission" date="2024-09" db="EMBL/GenBank/DDBJ databases">
        <authorList>
            <person name="Zhang Y."/>
        </authorList>
    </citation>
    <scope>NUCLEOTIDE SEQUENCE [LARGE SCALE GENOMIC DNA]</scope>
    <source>
        <strain evidence="2 3">ZJ318</strain>
    </source>
</reference>
<dbReference type="RefSeq" id="WP_342202005.1">
    <property type="nucleotide sequence ID" value="NZ_JBCATE010000004.1"/>
</dbReference>
<dbReference type="PANTHER" id="PTHR34385:SF1">
    <property type="entry name" value="PEPTIDOGLYCAN L-ALANYL-D-GLUTAMATE ENDOPEPTIDASE CWLK"/>
    <property type="match status" value="1"/>
</dbReference>
<dbReference type="Proteomes" id="UP001576708">
    <property type="component" value="Unassembled WGS sequence"/>
</dbReference>
<accession>A0ABV4VKI9</accession>
<dbReference type="PANTHER" id="PTHR34385">
    <property type="entry name" value="D-ALANYL-D-ALANINE CARBOXYPEPTIDASE"/>
    <property type="match status" value="1"/>
</dbReference>
<organism evidence="2 3">
    <name type="scientific">Shewanella mangrovisoli</name>
    <dbReference type="NCBI Taxonomy" id="2864211"/>
    <lineage>
        <taxon>Bacteria</taxon>
        <taxon>Pseudomonadati</taxon>
        <taxon>Pseudomonadota</taxon>
        <taxon>Gammaproteobacteria</taxon>
        <taxon>Alteromonadales</taxon>
        <taxon>Shewanellaceae</taxon>
        <taxon>Shewanella</taxon>
    </lineage>
</organism>
<dbReference type="EMBL" id="JBHFGU010000004">
    <property type="protein sequence ID" value="MFB2620819.1"/>
    <property type="molecule type" value="Genomic_DNA"/>
</dbReference>
<evidence type="ECO:0000313" key="3">
    <source>
        <dbReference type="Proteomes" id="UP001576708"/>
    </source>
</evidence>
<comment type="caution">
    <text evidence="2">The sequence shown here is derived from an EMBL/GenBank/DDBJ whole genome shotgun (WGS) entry which is preliminary data.</text>
</comment>
<dbReference type="InterPro" id="IPR003709">
    <property type="entry name" value="VanY-like_core_dom"/>
</dbReference>
<dbReference type="Gene3D" id="3.30.1380.10">
    <property type="match status" value="1"/>
</dbReference>
<dbReference type="InterPro" id="IPR009045">
    <property type="entry name" value="Zn_M74/Hedgehog-like"/>
</dbReference>
<feature type="domain" description="D-alanyl-D-alanine carboxypeptidase-like core" evidence="1">
    <location>
        <begin position="70"/>
        <end position="223"/>
    </location>
</feature>
<protein>
    <submittedName>
        <fullName evidence="2">M15 family metallopeptidase</fullName>
    </submittedName>
</protein>
<dbReference type="Pfam" id="PF02557">
    <property type="entry name" value="VanY"/>
    <property type="match status" value="1"/>
</dbReference>
<gene>
    <name evidence="2" type="ORF">ACE02W_13460</name>
</gene>